<evidence type="ECO:0000313" key="2">
    <source>
        <dbReference type="EMBL" id="KJY01695.1"/>
    </source>
</evidence>
<comment type="caution">
    <text evidence="2">The sequence shown here is derived from an EMBL/GenBank/DDBJ whole genome shotgun (WGS) entry which is preliminary data.</text>
</comment>
<sequence length="234" mass="25324">MVSLQAVRAANRRLHSRLPSPTALFVGGTSGIGRSTLLALARNTASPKAYIVGRSAANAAPVLSELRQLNPHGTYTFIETDVSLLRNVDAACATISQREKSLDLMFLTPGGYSLSGRTETDEGFNHLFALRYYTRMRFIHNLFPLLSHSHSASSRVISILGAGFKGTIDASNLDLKTGYNPLTCALHSVTMTSLAMEHLATASKNVSFLHAWPGLVHGTNLLHEFFPCSRRGGV</sequence>
<evidence type="ECO:0008006" key="4">
    <source>
        <dbReference type="Google" id="ProtNLM"/>
    </source>
</evidence>
<proteinExistence type="predicted"/>
<dbReference type="AlphaFoldDB" id="A0A0F4GW84"/>
<organism evidence="2 3">
    <name type="scientific">Zymoseptoria brevis</name>
    <dbReference type="NCBI Taxonomy" id="1047168"/>
    <lineage>
        <taxon>Eukaryota</taxon>
        <taxon>Fungi</taxon>
        <taxon>Dikarya</taxon>
        <taxon>Ascomycota</taxon>
        <taxon>Pezizomycotina</taxon>
        <taxon>Dothideomycetes</taxon>
        <taxon>Dothideomycetidae</taxon>
        <taxon>Mycosphaerellales</taxon>
        <taxon>Mycosphaerellaceae</taxon>
        <taxon>Zymoseptoria</taxon>
    </lineage>
</organism>
<dbReference type="OrthoDB" id="2898509at2759"/>
<dbReference type="Proteomes" id="UP000033647">
    <property type="component" value="Unassembled WGS sequence"/>
</dbReference>
<dbReference type="GO" id="GO:0016491">
    <property type="term" value="F:oxidoreductase activity"/>
    <property type="evidence" value="ECO:0007669"/>
    <property type="project" value="UniProtKB-KW"/>
</dbReference>
<dbReference type="PANTHER" id="PTHR47534">
    <property type="entry name" value="YALI0E05731P"/>
    <property type="match status" value="1"/>
</dbReference>
<keyword evidence="1" id="KW-0560">Oxidoreductase</keyword>
<dbReference type="PANTHER" id="PTHR47534:SF2">
    <property type="entry name" value="KETOREDUCTASE (KR) DOMAIN-CONTAINING PROTEIN-RELATED"/>
    <property type="match status" value="1"/>
</dbReference>
<dbReference type="STRING" id="1047168.A0A0F4GW84"/>
<evidence type="ECO:0000256" key="1">
    <source>
        <dbReference type="ARBA" id="ARBA00023002"/>
    </source>
</evidence>
<keyword evidence="3" id="KW-1185">Reference proteome</keyword>
<name>A0A0F4GW84_9PEZI</name>
<reference evidence="2 3" key="1">
    <citation type="submission" date="2015-03" db="EMBL/GenBank/DDBJ databases">
        <title>RNA-seq based gene annotation and comparative genomics of four Zymoseptoria species reveal species-specific pathogenicity related genes and transposable element activity.</title>
        <authorList>
            <person name="Grandaubert J."/>
            <person name="Bhattacharyya A."/>
            <person name="Stukenbrock E.H."/>
        </authorList>
    </citation>
    <scope>NUCLEOTIDE SEQUENCE [LARGE SCALE GENOMIC DNA]</scope>
    <source>
        <strain evidence="2 3">Zb18110</strain>
    </source>
</reference>
<dbReference type="InterPro" id="IPR002347">
    <property type="entry name" value="SDR_fam"/>
</dbReference>
<protein>
    <recommendedName>
        <fullName evidence="4">NAD(P)-binding protein</fullName>
    </recommendedName>
</protein>
<accession>A0A0F4GW84</accession>
<dbReference type="SUPFAM" id="SSF51735">
    <property type="entry name" value="NAD(P)-binding Rossmann-fold domains"/>
    <property type="match status" value="1"/>
</dbReference>
<dbReference type="EMBL" id="LAFY01000274">
    <property type="protein sequence ID" value="KJY01695.1"/>
    <property type="molecule type" value="Genomic_DNA"/>
</dbReference>
<dbReference type="Pfam" id="PF00106">
    <property type="entry name" value="adh_short"/>
    <property type="match status" value="1"/>
</dbReference>
<gene>
    <name evidence="2" type="ORF">TI39_contig282g00016</name>
</gene>
<dbReference type="InterPro" id="IPR036291">
    <property type="entry name" value="NAD(P)-bd_dom_sf"/>
</dbReference>
<dbReference type="Gene3D" id="3.40.50.720">
    <property type="entry name" value="NAD(P)-binding Rossmann-like Domain"/>
    <property type="match status" value="1"/>
</dbReference>
<evidence type="ECO:0000313" key="3">
    <source>
        <dbReference type="Proteomes" id="UP000033647"/>
    </source>
</evidence>
<dbReference type="InterPro" id="IPR052228">
    <property type="entry name" value="Sec_Metab_Biosynth_Oxidored"/>
</dbReference>